<dbReference type="Proteomes" id="UP000800097">
    <property type="component" value="Unassembled WGS sequence"/>
</dbReference>
<sequence>MGNLASAYENRPTKKVAPEHLLGELHNTRSQWRGFKVISEESTLALQHQNLLDWPFKALFPYLATADNLGEPEKNVTFQLGKIDSRNCPFNPQISVLPDQTGVKILLDTKSGSLASIGPGVPSAENRKRCYLAISFSVSPNRRLTFGSLNIDAPTALEKDVKATVSTDFAWSGFAGDVRLSEHGLSGPHDGSWKVNQTDEKQQYQSYCANYNAEDTTYDLEMHIQTFFDLKSSNPSARGEIAKDATVEEILRLSYGAPDCPYAYEQTPSAQSCEIDREGVYWCRCPGEDPVYKSPGKCAQWTKFPPDGRISYY</sequence>
<accession>A0A6A6J4C4</accession>
<gene>
    <name evidence="1" type="ORF">EI97DRAFT_446735</name>
</gene>
<dbReference type="GeneID" id="54553225"/>
<dbReference type="AlphaFoldDB" id="A0A6A6J4C4"/>
<organism evidence="1 2">
    <name type="scientific">Westerdykella ornata</name>
    <dbReference type="NCBI Taxonomy" id="318751"/>
    <lineage>
        <taxon>Eukaryota</taxon>
        <taxon>Fungi</taxon>
        <taxon>Dikarya</taxon>
        <taxon>Ascomycota</taxon>
        <taxon>Pezizomycotina</taxon>
        <taxon>Dothideomycetes</taxon>
        <taxon>Pleosporomycetidae</taxon>
        <taxon>Pleosporales</taxon>
        <taxon>Sporormiaceae</taxon>
        <taxon>Westerdykella</taxon>
    </lineage>
</organism>
<evidence type="ECO:0000313" key="2">
    <source>
        <dbReference type="Proteomes" id="UP000800097"/>
    </source>
</evidence>
<reference evidence="1" key="1">
    <citation type="journal article" date="2020" name="Stud. Mycol.">
        <title>101 Dothideomycetes genomes: a test case for predicting lifestyles and emergence of pathogens.</title>
        <authorList>
            <person name="Haridas S."/>
            <person name="Albert R."/>
            <person name="Binder M."/>
            <person name="Bloem J."/>
            <person name="Labutti K."/>
            <person name="Salamov A."/>
            <person name="Andreopoulos B."/>
            <person name="Baker S."/>
            <person name="Barry K."/>
            <person name="Bills G."/>
            <person name="Bluhm B."/>
            <person name="Cannon C."/>
            <person name="Castanera R."/>
            <person name="Culley D."/>
            <person name="Daum C."/>
            <person name="Ezra D."/>
            <person name="Gonzalez J."/>
            <person name="Henrissat B."/>
            <person name="Kuo A."/>
            <person name="Liang C."/>
            <person name="Lipzen A."/>
            <person name="Lutzoni F."/>
            <person name="Magnuson J."/>
            <person name="Mondo S."/>
            <person name="Nolan M."/>
            <person name="Ohm R."/>
            <person name="Pangilinan J."/>
            <person name="Park H.-J."/>
            <person name="Ramirez L."/>
            <person name="Alfaro M."/>
            <person name="Sun H."/>
            <person name="Tritt A."/>
            <person name="Yoshinaga Y."/>
            <person name="Zwiers L.-H."/>
            <person name="Turgeon B."/>
            <person name="Goodwin S."/>
            <person name="Spatafora J."/>
            <person name="Crous P."/>
            <person name="Grigoriev I."/>
        </authorList>
    </citation>
    <scope>NUCLEOTIDE SEQUENCE</scope>
    <source>
        <strain evidence="1">CBS 379.55</strain>
    </source>
</reference>
<dbReference type="Pfam" id="PF14273">
    <property type="entry name" value="DUF4360"/>
    <property type="match status" value="1"/>
</dbReference>
<dbReference type="RefSeq" id="XP_033648834.1">
    <property type="nucleotide sequence ID" value="XM_033800050.1"/>
</dbReference>
<name>A0A6A6J4C4_WESOR</name>
<keyword evidence="2" id="KW-1185">Reference proteome</keyword>
<dbReference type="EMBL" id="ML986552">
    <property type="protein sequence ID" value="KAF2271295.1"/>
    <property type="molecule type" value="Genomic_DNA"/>
</dbReference>
<protein>
    <submittedName>
        <fullName evidence="1">Uncharacterized protein</fullName>
    </submittedName>
</protein>
<dbReference type="InterPro" id="IPR025649">
    <property type="entry name" value="DUF4360"/>
</dbReference>
<evidence type="ECO:0000313" key="1">
    <source>
        <dbReference type="EMBL" id="KAF2271295.1"/>
    </source>
</evidence>
<proteinExistence type="predicted"/>